<dbReference type="RefSeq" id="WP_407991938.1">
    <property type="nucleotide sequence ID" value="NZ_AP035881.2"/>
</dbReference>
<dbReference type="PANTHER" id="PTHR36509">
    <property type="entry name" value="BLL3101 PROTEIN"/>
    <property type="match status" value="1"/>
</dbReference>
<dbReference type="Pfam" id="PF06742">
    <property type="entry name" value="DUF1214"/>
    <property type="match status" value="1"/>
</dbReference>
<dbReference type="InterPro" id="IPR010679">
    <property type="entry name" value="DUF1254"/>
</dbReference>
<accession>A0AB33KAS4</accession>
<dbReference type="Pfam" id="PF06863">
    <property type="entry name" value="DUF1254"/>
    <property type="match status" value="1"/>
</dbReference>
<sequence>MSDKVKVTVENFVRAESNRAMAKLMALCGGVNRWHHNRVPTPLDQQTSARMNRDTLYSFAVLDLAEGATVTMPDSGDRYASLMVLSQDHYVTKVIHTPGEHRLTIDDHGTRHVLLTMRVLADPGNPADVAEANALQDGLRLSAGSAEPLVVPDYDEDSLSAVRDALAVLGRTLPGTERMFGRREDVDPVRHLIGTAVGWAGLPESEAFYLLVEPGLPVGKYRIVVGDVPVDGFWSISLYNADGYFEDSGEGGCVLNQFNAQREPDGSVVINLGGCADGRPNCLRIMDGWNYTVRLYRPRPEILEGTWTFPAVQPVG</sequence>
<dbReference type="InterPro" id="IPR010621">
    <property type="entry name" value="DUF1214"/>
</dbReference>
<name>A0AB33KAS4_9ACTN</name>
<gene>
    <name evidence="3" type="ORF">KCMC57_62580</name>
</gene>
<reference evidence="3" key="1">
    <citation type="submission" date="2024-07" db="EMBL/GenBank/DDBJ databases">
        <title>Complete genome sequences of cellulolytic bacteria, Kitasatospora sp. CMC57 and Streptomyces sp. CMC78, isolated from Japanese agricultural soil.</title>
        <authorList>
            <person name="Hashimoto T."/>
            <person name="Ito M."/>
            <person name="Iwamoto M."/>
            <person name="Fukahori D."/>
            <person name="Shoda T."/>
            <person name="Sakoda M."/>
            <person name="Morohoshi T."/>
            <person name="Mitsuboshi M."/>
            <person name="Nishizawa T."/>
        </authorList>
    </citation>
    <scope>NUCLEOTIDE SEQUENCE</scope>
    <source>
        <strain evidence="3">CMC57</strain>
    </source>
</reference>
<organism evidence="3">
    <name type="scientific">Kitasatospora sp. CMC57</name>
    <dbReference type="NCBI Taxonomy" id="3231513"/>
    <lineage>
        <taxon>Bacteria</taxon>
        <taxon>Bacillati</taxon>
        <taxon>Actinomycetota</taxon>
        <taxon>Actinomycetes</taxon>
        <taxon>Kitasatosporales</taxon>
        <taxon>Streptomycetaceae</taxon>
        <taxon>Kitasatospora</taxon>
    </lineage>
</organism>
<dbReference type="SUPFAM" id="SSF160935">
    <property type="entry name" value="VPA0735-like"/>
    <property type="match status" value="1"/>
</dbReference>
<feature type="domain" description="DUF1214" evidence="1">
    <location>
        <begin position="220"/>
        <end position="299"/>
    </location>
</feature>
<evidence type="ECO:0000259" key="2">
    <source>
        <dbReference type="Pfam" id="PF06863"/>
    </source>
</evidence>
<evidence type="ECO:0000313" key="3">
    <source>
        <dbReference type="EMBL" id="BFP49890.1"/>
    </source>
</evidence>
<feature type="domain" description="DUF1254" evidence="2">
    <location>
        <begin position="31"/>
        <end position="88"/>
    </location>
</feature>
<evidence type="ECO:0000259" key="1">
    <source>
        <dbReference type="Pfam" id="PF06742"/>
    </source>
</evidence>
<protein>
    <submittedName>
        <fullName evidence="3">DUF1254 domain-containing protein</fullName>
    </submittedName>
</protein>
<proteinExistence type="predicted"/>
<dbReference type="EMBL" id="AP035881">
    <property type="protein sequence ID" value="BFP49890.1"/>
    <property type="molecule type" value="Genomic_DNA"/>
</dbReference>
<dbReference type="AlphaFoldDB" id="A0AB33KAS4"/>
<dbReference type="PANTHER" id="PTHR36509:SF2">
    <property type="entry name" value="BLL3101 PROTEIN"/>
    <property type="match status" value="1"/>
</dbReference>
<dbReference type="Gene3D" id="2.60.120.1600">
    <property type="match status" value="1"/>
</dbReference>